<reference evidence="10 11" key="1">
    <citation type="submission" date="2019-09" db="EMBL/GenBank/DDBJ databases">
        <title>Bird 10,000 Genomes (B10K) Project - Family phase.</title>
        <authorList>
            <person name="Zhang G."/>
        </authorList>
    </citation>
    <scope>NUCLEOTIDE SEQUENCE [LARGE SCALE GENOMIC DNA]</scope>
    <source>
        <strain evidence="10">B10K-DU-012-58</strain>
        <tissue evidence="10">Muscle</tissue>
    </source>
</reference>
<dbReference type="InterPro" id="IPR004827">
    <property type="entry name" value="bZIP"/>
</dbReference>
<evidence type="ECO:0000256" key="6">
    <source>
        <dbReference type="ARBA" id="ARBA00023242"/>
    </source>
</evidence>
<dbReference type="PANTHER" id="PTHR45996">
    <property type="entry name" value="AGAP001464-PB"/>
    <property type="match status" value="1"/>
</dbReference>
<dbReference type="InterPro" id="IPR051381">
    <property type="entry name" value="CREB_ATF_subfamily"/>
</dbReference>
<dbReference type="CDD" id="cd14689">
    <property type="entry name" value="bZIP_CREB3"/>
    <property type="match status" value="1"/>
</dbReference>
<accession>A0A7L2WRS3</accession>
<keyword evidence="6" id="KW-0539">Nucleus</keyword>
<keyword evidence="5" id="KW-0804">Transcription</keyword>
<dbReference type="Proteomes" id="UP000580171">
    <property type="component" value="Unassembled WGS sequence"/>
</dbReference>
<comment type="caution">
    <text evidence="10">The sequence shown here is derived from an EMBL/GenBank/DDBJ whole genome shotgun (WGS) entry which is preliminary data.</text>
</comment>
<dbReference type="SUPFAM" id="SSF57959">
    <property type="entry name" value="Leucine zipper domain"/>
    <property type="match status" value="1"/>
</dbReference>
<proteinExistence type="inferred from homology"/>
<evidence type="ECO:0000256" key="1">
    <source>
        <dbReference type="ARBA" id="ARBA00004648"/>
    </source>
</evidence>
<evidence type="ECO:0000313" key="11">
    <source>
        <dbReference type="Proteomes" id="UP000580171"/>
    </source>
</evidence>
<evidence type="ECO:0000256" key="5">
    <source>
        <dbReference type="ARBA" id="ARBA00023163"/>
    </source>
</evidence>
<dbReference type="InterPro" id="IPR046347">
    <property type="entry name" value="bZIP_sf"/>
</dbReference>
<comment type="similarity">
    <text evidence="2">Belongs to the bZIP family. ATF subfamily.</text>
</comment>
<evidence type="ECO:0000256" key="2">
    <source>
        <dbReference type="ARBA" id="ARBA00009050"/>
    </source>
</evidence>
<dbReference type="GO" id="GO:0005789">
    <property type="term" value="C:endoplasmic reticulum membrane"/>
    <property type="evidence" value="ECO:0007669"/>
    <property type="project" value="UniProtKB-SubCell"/>
</dbReference>
<evidence type="ECO:0000313" key="10">
    <source>
        <dbReference type="EMBL" id="NXS73006.1"/>
    </source>
</evidence>
<feature type="non-terminal residue" evidence="10">
    <location>
        <position position="1"/>
    </location>
</feature>
<dbReference type="OrthoDB" id="674948at2759"/>
<feature type="domain" description="BZIP" evidence="9">
    <location>
        <begin position="226"/>
        <end position="289"/>
    </location>
</feature>
<dbReference type="GO" id="GO:0000981">
    <property type="term" value="F:DNA-binding transcription factor activity, RNA polymerase II-specific"/>
    <property type="evidence" value="ECO:0007669"/>
    <property type="project" value="TreeGrafter"/>
</dbReference>
<evidence type="ECO:0000256" key="3">
    <source>
        <dbReference type="ARBA" id="ARBA00023015"/>
    </source>
</evidence>
<feature type="non-terminal residue" evidence="10">
    <location>
        <position position="455"/>
    </location>
</feature>
<dbReference type="PROSITE" id="PS50217">
    <property type="entry name" value="BZIP"/>
    <property type="match status" value="1"/>
</dbReference>
<dbReference type="EMBL" id="VYZV01030659">
    <property type="protein sequence ID" value="NXS73006.1"/>
    <property type="molecule type" value="Genomic_DNA"/>
</dbReference>
<organism evidence="10 11">
    <name type="scientific">Pandion haliaetus</name>
    <name type="common">Osprey</name>
    <name type="synonym">Falco haliaetus</name>
    <dbReference type="NCBI Taxonomy" id="56262"/>
    <lineage>
        <taxon>Eukaryota</taxon>
        <taxon>Metazoa</taxon>
        <taxon>Chordata</taxon>
        <taxon>Craniata</taxon>
        <taxon>Vertebrata</taxon>
        <taxon>Euteleostomi</taxon>
        <taxon>Archelosauria</taxon>
        <taxon>Archosauria</taxon>
        <taxon>Dinosauria</taxon>
        <taxon>Saurischia</taxon>
        <taxon>Theropoda</taxon>
        <taxon>Coelurosauria</taxon>
        <taxon>Aves</taxon>
        <taxon>Neognathae</taxon>
        <taxon>Neoaves</taxon>
        <taxon>Telluraves</taxon>
        <taxon>Accipitrimorphae</taxon>
        <taxon>Accipitriformes</taxon>
        <taxon>Pandionidae</taxon>
        <taxon>Pandion</taxon>
    </lineage>
</organism>
<feature type="region of interest" description="Disordered" evidence="8">
    <location>
        <begin position="360"/>
        <end position="424"/>
    </location>
</feature>
<comment type="subcellular location">
    <subcellularLocation>
        <location evidence="1">Endoplasmic reticulum membrane</location>
        <topology evidence="1">Single-pass type II membrane protein</topology>
    </subcellularLocation>
</comment>
<dbReference type="Pfam" id="PF00170">
    <property type="entry name" value="bZIP_1"/>
    <property type="match status" value="1"/>
</dbReference>
<dbReference type="SMART" id="SM00338">
    <property type="entry name" value="BRLZ"/>
    <property type="match status" value="1"/>
</dbReference>
<dbReference type="PANTHER" id="PTHR45996:SF4">
    <property type="entry name" value="CYCLIC AMP-RESPONSIVE ELEMENT-BINDING PROTEIN 3"/>
    <property type="match status" value="1"/>
</dbReference>
<dbReference type="Gene3D" id="1.20.5.170">
    <property type="match status" value="1"/>
</dbReference>
<gene>
    <name evidence="10" type="primary">Creb3l4_0</name>
    <name evidence="10" type="ORF">PANHAL_R12407</name>
</gene>
<evidence type="ECO:0000256" key="7">
    <source>
        <dbReference type="SAM" id="Coils"/>
    </source>
</evidence>
<dbReference type="GO" id="GO:0000978">
    <property type="term" value="F:RNA polymerase II cis-regulatory region sequence-specific DNA binding"/>
    <property type="evidence" value="ECO:0007669"/>
    <property type="project" value="TreeGrafter"/>
</dbReference>
<sequence length="455" mass="50171">MSSPEDLPALINEDLLDFILKDDVPCPELPELENGLLEDWGMLEGKVSSLGGIAAGLWFRRTGSLLRKSFSPQVLDKEIDDFISSLLTPFADKPGTLLDYSPANSDSGISEGQLLPCSPSSSIASSSWNSGIVQADHNYSLSGDWPMLESKMSDMAQGGASVDLGNFPVAMDAGLQLVPRATRQVLTGKRSKFPKLVLTEEERKLLVKEGVSLPTHLPLTKTQERLLKKVRRRIRNKQSASDSRRRRKMYVDDLESRLAACTAQNQKLEKKVQLLQKQNTSLLKQVQRLRAFVRRSRTRTTITTCGMVVVLSLCLVVPPSIHSPGSRDTQLEITVQSQRIRQIQDQVAPNVQEDAVLQGFSSQPEDPSLSGSLNPSWEEGQSPPNPDASTSFNSNSSSDPAVAEGSELGPPQPEEQHFESNPVQTVVSMVWKTKRQEEGQHAATVVIEQHRANRM</sequence>
<evidence type="ECO:0000256" key="8">
    <source>
        <dbReference type="SAM" id="MobiDB-lite"/>
    </source>
</evidence>
<name>A0A7L2WRS3_PANHA</name>
<keyword evidence="4" id="KW-0238">DNA-binding</keyword>
<keyword evidence="11" id="KW-1185">Reference proteome</keyword>
<feature type="compositionally biased region" description="Polar residues" evidence="8">
    <location>
        <begin position="360"/>
        <end position="375"/>
    </location>
</feature>
<dbReference type="GO" id="GO:0005634">
    <property type="term" value="C:nucleus"/>
    <property type="evidence" value="ECO:0007669"/>
    <property type="project" value="TreeGrafter"/>
</dbReference>
<protein>
    <submittedName>
        <fullName evidence="10">CR3L4 protein</fullName>
    </submittedName>
</protein>
<keyword evidence="7" id="KW-0175">Coiled coil</keyword>
<dbReference type="AlphaFoldDB" id="A0A7L2WRS3"/>
<keyword evidence="3" id="KW-0805">Transcription regulation</keyword>
<feature type="coiled-coil region" evidence="7">
    <location>
        <begin position="251"/>
        <end position="285"/>
    </location>
</feature>
<evidence type="ECO:0000256" key="4">
    <source>
        <dbReference type="ARBA" id="ARBA00023125"/>
    </source>
</evidence>
<feature type="compositionally biased region" description="Low complexity" evidence="8">
    <location>
        <begin position="389"/>
        <end position="398"/>
    </location>
</feature>
<evidence type="ECO:0000259" key="9">
    <source>
        <dbReference type="PROSITE" id="PS50217"/>
    </source>
</evidence>